<dbReference type="GO" id="GO:0006915">
    <property type="term" value="P:apoptotic process"/>
    <property type="evidence" value="ECO:0007669"/>
    <property type="project" value="UniProtKB-KW"/>
</dbReference>
<evidence type="ECO:0000256" key="15">
    <source>
        <dbReference type="PROSITE-ProRule" id="PRU00175"/>
    </source>
</evidence>
<dbReference type="GO" id="GO:0005634">
    <property type="term" value="C:nucleus"/>
    <property type="evidence" value="ECO:0007669"/>
    <property type="project" value="TreeGrafter"/>
</dbReference>
<dbReference type="AlphaFoldDB" id="A0AB34GJZ4"/>
<dbReference type="GO" id="GO:0043027">
    <property type="term" value="F:cysteine-type endopeptidase inhibitor activity involved in apoptotic process"/>
    <property type="evidence" value="ECO:0007669"/>
    <property type="project" value="TreeGrafter"/>
</dbReference>
<evidence type="ECO:0000256" key="7">
    <source>
        <dbReference type="ARBA" id="ARBA00022690"/>
    </source>
</evidence>
<evidence type="ECO:0000256" key="6">
    <source>
        <dbReference type="ARBA" id="ARBA00022679"/>
    </source>
</evidence>
<dbReference type="GO" id="GO:0043066">
    <property type="term" value="P:negative regulation of apoptotic process"/>
    <property type="evidence" value="ECO:0007669"/>
    <property type="project" value="TreeGrafter"/>
</dbReference>
<evidence type="ECO:0000256" key="4">
    <source>
        <dbReference type="ARBA" id="ARBA00012483"/>
    </source>
</evidence>
<dbReference type="InterPro" id="IPR001841">
    <property type="entry name" value="Znf_RING"/>
</dbReference>
<dbReference type="PANTHER" id="PTHR10044:SF163">
    <property type="entry name" value="BACULOVIRAL IAP REPEAT-CONTAINING PROTEIN 7"/>
    <property type="match status" value="1"/>
</dbReference>
<dbReference type="GO" id="GO:0005737">
    <property type="term" value="C:cytoplasm"/>
    <property type="evidence" value="ECO:0007669"/>
    <property type="project" value="UniProtKB-SubCell"/>
</dbReference>
<feature type="region of interest" description="Disordered" evidence="16">
    <location>
        <begin position="114"/>
        <end position="133"/>
    </location>
</feature>
<keyword evidence="13" id="KW-0862">Zinc</keyword>
<evidence type="ECO:0000259" key="17">
    <source>
        <dbReference type="PROSITE" id="PS50089"/>
    </source>
</evidence>
<evidence type="ECO:0000313" key="18">
    <source>
        <dbReference type="EMBL" id="KAJ8779136.1"/>
    </source>
</evidence>
<dbReference type="FunFam" id="1.10.1170.10:FF:000002">
    <property type="entry name" value="Baculoviral IAP repeat containing 7"/>
    <property type="match status" value="1"/>
</dbReference>
<dbReference type="SMART" id="SM00238">
    <property type="entry name" value="BIR"/>
    <property type="match status" value="1"/>
</dbReference>
<dbReference type="GO" id="GO:0008270">
    <property type="term" value="F:zinc ion binding"/>
    <property type="evidence" value="ECO:0007669"/>
    <property type="project" value="UniProtKB-KW"/>
</dbReference>
<comment type="caution">
    <text evidence="18">The sequence shown here is derived from an EMBL/GenBank/DDBJ whole genome shotgun (WGS) entry which is preliminary data.</text>
</comment>
<dbReference type="Pfam" id="PF13920">
    <property type="entry name" value="zf-C3HC4_3"/>
    <property type="match status" value="1"/>
</dbReference>
<keyword evidence="11 15" id="KW-0863">Zinc-finger</keyword>
<dbReference type="PROSITE" id="PS50089">
    <property type="entry name" value="ZF_RING_2"/>
    <property type="match status" value="1"/>
</dbReference>
<keyword evidence="7" id="KW-0646">Protease inhibitor</keyword>
<dbReference type="GO" id="GO:0061630">
    <property type="term" value="F:ubiquitin protein ligase activity"/>
    <property type="evidence" value="ECO:0007669"/>
    <property type="project" value="UniProtKB-EC"/>
</dbReference>
<dbReference type="PROSITE" id="PS50143">
    <property type="entry name" value="BIR_REPEAT_2"/>
    <property type="match status" value="1"/>
</dbReference>
<evidence type="ECO:0000256" key="5">
    <source>
        <dbReference type="ARBA" id="ARBA00022490"/>
    </source>
</evidence>
<evidence type="ECO:0000313" key="19">
    <source>
        <dbReference type="Proteomes" id="UP001159641"/>
    </source>
</evidence>
<comment type="catalytic activity">
    <reaction evidence="1">
        <text>S-ubiquitinyl-[E2 ubiquitin-conjugating enzyme]-L-cysteine + [acceptor protein]-L-lysine = [E2 ubiquitin-conjugating enzyme]-L-cysteine + N(6)-ubiquitinyl-[acceptor protein]-L-lysine.</text>
        <dbReference type="EC" id="2.3.2.27"/>
    </reaction>
</comment>
<comment type="subcellular location">
    <subcellularLocation>
        <location evidence="2">Cytoplasm</location>
    </subcellularLocation>
</comment>
<proteinExistence type="inferred from homology"/>
<gene>
    <name evidence="18" type="ORF">J1605_012987</name>
</gene>
<evidence type="ECO:0000256" key="10">
    <source>
        <dbReference type="ARBA" id="ARBA00022723"/>
    </source>
</evidence>
<dbReference type="InterPro" id="IPR013083">
    <property type="entry name" value="Znf_RING/FYVE/PHD"/>
</dbReference>
<evidence type="ECO:0000256" key="11">
    <source>
        <dbReference type="ARBA" id="ARBA00022771"/>
    </source>
</evidence>
<keyword evidence="9" id="KW-0789">Thiol protease inhibitor</keyword>
<dbReference type="GO" id="GO:0051726">
    <property type="term" value="P:regulation of cell cycle"/>
    <property type="evidence" value="ECO:0007669"/>
    <property type="project" value="TreeGrafter"/>
</dbReference>
<keyword evidence="6" id="KW-0808">Transferase</keyword>
<keyword evidence="5" id="KW-0963">Cytoplasm</keyword>
<evidence type="ECO:0000256" key="16">
    <source>
        <dbReference type="SAM" id="MobiDB-lite"/>
    </source>
</evidence>
<dbReference type="InterPro" id="IPR001370">
    <property type="entry name" value="BIR_rpt"/>
</dbReference>
<evidence type="ECO:0000256" key="3">
    <source>
        <dbReference type="ARBA" id="ARBA00006672"/>
    </source>
</evidence>
<evidence type="ECO:0000256" key="2">
    <source>
        <dbReference type="ARBA" id="ARBA00004496"/>
    </source>
</evidence>
<feature type="domain" description="RING-type" evidence="17">
    <location>
        <begin position="459"/>
        <end position="493"/>
    </location>
</feature>
<accession>A0AB34GJZ4</accession>
<evidence type="ECO:0000256" key="12">
    <source>
        <dbReference type="ARBA" id="ARBA00022786"/>
    </source>
</evidence>
<keyword evidence="8" id="KW-0053">Apoptosis</keyword>
<dbReference type="Gene3D" id="1.10.1170.10">
    <property type="entry name" value="Inhibitor Of Apoptosis Protein (2mihbC-IAP-1), Chain A"/>
    <property type="match status" value="1"/>
</dbReference>
<dbReference type="CDD" id="cd16713">
    <property type="entry name" value="RING-HC_BIRC2_3_7"/>
    <property type="match status" value="1"/>
</dbReference>
<sequence length="505" mass="53724">MPARPLLSPGRAQGSGSLGRLAGHIPEPAAQGPIPATELVTAAVFSMGPEDGTKCWCCGLEPSRCAVGGHPTWGHHRPHSPCGHLQGQCPDRALSWGGRDHMDGQILGQLRPLAEEEEEDGAGDAPSARPAFPGMGSEELRLASFYDWPLSAVVPPELLAAAGFFHTGQQDKVRCFFCYGGLQSWEQGDDPWTEHARWFPRCEFLLRTKGRDFVCRIQESCCRVPGSWVFSGSFQDRSEEPEDAGPATPSDAGGGQERPAWTQCPAVQAVLRMGFGWGQVQGLLQRKYRQVVPTGVSTSQLVADLLQEEDGGRAAGAGGTSTSLDTAHLSLLIASGHSLPSPPPGARPTASRATREGLDGPSALVESGLWDPGAPWASCPLGTWASPLFYPPIAPVPPGPELPTPSREVQVEGAREAGPRCGDPDGARAERVPVALEAPGARNADAEEQLQRLREERTCRVCLDRAVAVVFVPCGHLACAECAPSLQLCPICRAPIRSCVRTFLS</sequence>
<feature type="region of interest" description="Disordered" evidence="16">
    <location>
        <begin position="234"/>
        <end position="259"/>
    </location>
</feature>
<keyword evidence="14" id="KW-0832">Ubl conjugation</keyword>
<comment type="similarity">
    <text evidence="3">Belongs to the IAP family.</text>
</comment>
<protein>
    <recommendedName>
        <fullName evidence="4">RING-type E3 ubiquitin transferase</fullName>
        <ecNumber evidence="4">2.3.2.27</ecNumber>
    </recommendedName>
</protein>
<dbReference type="Gene3D" id="3.30.40.10">
    <property type="entry name" value="Zinc/RING finger domain, C3HC4 (zinc finger)"/>
    <property type="match status" value="1"/>
</dbReference>
<dbReference type="GO" id="GO:0031398">
    <property type="term" value="P:positive regulation of protein ubiquitination"/>
    <property type="evidence" value="ECO:0007669"/>
    <property type="project" value="TreeGrafter"/>
</dbReference>
<keyword evidence="10" id="KW-0479">Metal-binding</keyword>
<dbReference type="SUPFAM" id="SSF57924">
    <property type="entry name" value="Inhibitor of apoptosis (IAP) repeat"/>
    <property type="match status" value="1"/>
</dbReference>
<dbReference type="PROSITE" id="PS01282">
    <property type="entry name" value="BIR_REPEAT_1"/>
    <property type="match status" value="1"/>
</dbReference>
<evidence type="ECO:0000256" key="13">
    <source>
        <dbReference type="ARBA" id="ARBA00022833"/>
    </source>
</evidence>
<dbReference type="CDD" id="cd00022">
    <property type="entry name" value="BIR"/>
    <property type="match status" value="1"/>
</dbReference>
<evidence type="ECO:0000256" key="9">
    <source>
        <dbReference type="ARBA" id="ARBA00022704"/>
    </source>
</evidence>
<reference evidence="18 19" key="1">
    <citation type="submission" date="2022-11" db="EMBL/GenBank/DDBJ databases">
        <title>Whole genome sequence of Eschrichtius robustus ER-17-0199.</title>
        <authorList>
            <person name="Bruniche-Olsen A."/>
            <person name="Black A.N."/>
            <person name="Fields C.J."/>
            <person name="Walden K."/>
            <person name="Dewoody J.A."/>
        </authorList>
    </citation>
    <scope>NUCLEOTIDE SEQUENCE [LARGE SCALE GENOMIC DNA]</scope>
    <source>
        <strain evidence="18">ER-17-0199</strain>
        <tissue evidence="18">Blubber</tissue>
    </source>
</reference>
<dbReference type="Pfam" id="PF00653">
    <property type="entry name" value="BIR"/>
    <property type="match status" value="1"/>
</dbReference>
<evidence type="ECO:0000256" key="8">
    <source>
        <dbReference type="ARBA" id="ARBA00022703"/>
    </source>
</evidence>
<dbReference type="SMART" id="SM00184">
    <property type="entry name" value="RING"/>
    <property type="match status" value="1"/>
</dbReference>
<feature type="region of interest" description="Disordered" evidence="16">
    <location>
        <begin position="1"/>
        <end position="32"/>
    </location>
</feature>
<dbReference type="GO" id="GO:0004869">
    <property type="term" value="F:cysteine-type endopeptidase inhibitor activity"/>
    <property type="evidence" value="ECO:0007669"/>
    <property type="project" value="UniProtKB-KW"/>
</dbReference>
<dbReference type="InterPro" id="IPR050784">
    <property type="entry name" value="IAP"/>
</dbReference>
<organism evidence="18 19">
    <name type="scientific">Eschrichtius robustus</name>
    <name type="common">California gray whale</name>
    <name type="synonym">Eschrichtius gibbosus</name>
    <dbReference type="NCBI Taxonomy" id="9764"/>
    <lineage>
        <taxon>Eukaryota</taxon>
        <taxon>Metazoa</taxon>
        <taxon>Chordata</taxon>
        <taxon>Craniata</taxon>
        <taxon>Vertebrata</taxon>
        <taxon>Euteleostomi</taxon>
        <taxon>Mammalia</taxon>
        <taxon>Eutheria</taxon>
        <taxon>Laurasiatheria</taxon>
        <taxon>Artiodactyla</taxon>
        <taxon>Whippomorpha</taxon>
        <taxon>Cetacea</taxon>
        <taxon>Mysticeti</taxon>
        <taxon>Eschrichtiidae</taxon>
        <taxon>Eschrichtius</taxon>
    </lineage>
</organism>
<evidence type="ECO:0000256" key="14">
    <source>
        <dbReference type="ARBA" id="ARBA00022843"/>
    </source>
</evidence>
<dbReference type="EC" id="2.3.2.27" evidence="4"/>
<dbReference type="FunFam" id="1.10.1170.10:FF:000003">
    <property type="entry name" value="E3 ubiquitin-protein ligase XIAP"/>
    <property type="match status" value="1"/>
</dbReference>
<dbReference type="Gene3D" id="1.10.8.10">
    <property type="entry name" value="DNA helicase RuvA subunit, C-terminal domain"/>
    <property type="match status" value="1"/>
</dbReference>
<dbReference type="PANTHER" id="PTHR10044">
    <property type="entry name" value="INHIBITOR OF APOPTOSIS"/>
    <property type="match status" value="1"/>
</dbReference>
<feature type="region of interest" description="Disordered" evidence="16">
    <location>
        <begin position="335"/>
        <end position="366"/>
    </location>
</feature>
<keyword evidence="19" id="KW-1185">Reference proteome</keyword>
<dbReference type="FunFam" id="3.30.40.10:FF:000184">
    <property type="entry name" value="Baculoviral IAP repeat containing 2"/>
    <property type="match status" value="1"/>
</dbReference>
<dbReference type="Proteomes" id="UP001159641">
    <property type="component" value="Unassembled WGS sequence"/>
</dbReference>
<evidence type="ECO:0000256" key="1">
    <source>
        <dbReference type="ARBA" id="ARBA00000900"/>
    </source>
</evidence>
<keyword evidence="12" id="KW-0833">Ubl conjugation pathway</keyword>
<name>A0AB34GJZ4_ESCRO</name>
<dbReference type="EMBL" id="JAIQCJ010002232">
    <property type="protein sequence ID" value="KAJ8779136.1"/>
    <property type="molecule type" value="Genomic_DNA"/>
</dbReference>